<name>A0ABU3Z5Y9_9FIRM</name>
<sequence length="48" mass="5537">MKKLENTHKTGRAIVTSETSSEIAAKLKEISATLIKERYDLYKRLENK</sequence>
<evidence type="ECO:0000313" key="1">
    <source>
        <dbReference type="EMBL" id="MDV5087334.1"/>
    </source>
</evidence>
<accession>A0ABU3Z5Y9</accession>
<dbReference type="EMBL" id="JAWJZB010000001">
    <property type="protein sequence ID" value="MDV5087334.1"/>
    <property type="molecule type" value="Genomic_DNA"/>
</dbReference>
<dbReference type="Proteomes" id="UP001272515">
    <property type="component" value="Unassembled WGS sequence"/>
</dbReference>
<dbReference type="RefSeq" id="WP_317329203.1">
    <property type="nucleotide sequence ID" value="NZ_JAWJZA010000009.1"/>
</dbReference>
<protein>
    <submittedName>
        <fullName evidence="1">Uncharacterized protein</fullName>
    </submittedName>
</protein>
<evidence type="ECO:0000313" key="2">
    <source>
        <dbReference type="Proteomes" id="UP001272515"/>
    </source>
</evidence>
<organism evidence="1 2">
    <name type="scientific">Veillonella absiana</name>
    <dbReference type="NCBI Taxonomy" id="3079305"/>
    <lineage>
        <taxon>Bacteria</taxon>
        <taxon>Bacillati</taxon>
        <taxon>Bacillota</taxon>
        <taxon>Negativicutes</taxon>
        <taxon>Veillonellales</taxon>
        <taxon>Veillonellaceae</taxon>
        <taxon>Veillonella</taxon>
    </lineage>
</organism>
<proteinExistence type="predicted"/>
<gene>
    <name evidence="1" type="ORF">RVY80_00490</name>
</gene>
<keyword evidence="2" id="KW-1185">Reference proteome</keyword>
<comment type="caution">
    <text evidence="1">The sequence shown here is derived from an EMBL/GenBank/DDBJ whole genome shotgun (WGS) entry which is preliminary data.</text>
</comment>
<reference evidence="1 2" key="1">
    <citation type="submission" date="2023-10" db="EMBL/GenBank/DDBJ databases">
        <title>Veillonella sp. nov., isolated from a pig farm feces dump.</title>
        <authorList>
            <person name="Chang Y.-H."/>
        </authorList>
    </citation>
    <scope>NUCLEOTIDE SEQUENCE [LARGE SCALE GENOMIC DNA]</scope>
    <source>
        <strain evidence="1 2">YH-vei2233</strain>
    </source>
</reference>